<proteinExistence type="predicted"/>
<evidence type="ECO:0000313" key="2">
    <source>
        <dbReference type="Proteomes" id="UP000326678"/>
    </source>
</evidence>
<name>A0A5P8WBG5_9NOSO</name>
<keyword evidence="2" id="KW-1185">Reference proteome</keyword>
<gene>
    <name evidence="1" type="ORF">GXM_07621</name>
</gene>
<dbReference type="AlphaFoldDB" id="A0A5P8WBG5"/>
<evidence type="ECO:0000313" key="1">
    <source>
        <dbReference type="EMBL" id="QFS50127.1"/>
    </source>
</evidence>
<sequence>MFLKLLLVCLEAHGLRLGIANSLTKSDFYFLTSIILFAKLKRGL</sequence>
<dbReference type="EMBL" id="CP045227">
    <property type="protein sequence ID" value="QFS50127.1"/>
    <property type="molecule type" value="Genomic_DNA"/>
</dbReference>
<protein>
    <submittedName>
        <fullName evidence="1">Uncharacterized protein</fullName>
    </submittedName>
</protein>
<reference evidence="1 2" key="1">
    <citation type="submission" date="2019-10" db="EMBL/GenBank/DDBJ databases">
        <title>Genomic and transcriptomic insights into the perfect genentic adaptation of a filamentous nitrogen-fixing cyanobacterium to rice fields.</title>
        <authorList>
            <person name="Chen Z."/>
        </authorList>
    </citation>
    <scope>NUCLEOTIDE SEQUENCE [LARGE SCALE GENOMIC DNA]</scope>
    <source>
        <strain evidence="1">CCNUC1</strain>
    </source>
</reference>
<dbReference type="KEGG" id="nsh:GXM_07621"/>
<dbReference type="Proteomes" id="UP000326678">
    <property type="component" value="Chromosome Gxm2"/>
</dbReference>
<organism evidence="1 2">
    <name type="scientific">Nostoc sphaeroides CCNUC1</name>
    <dbReference type="NCBI Taxonomy" id="2653204"/>
    <lineage>
        <taxon>Bacteria</taxon>
        <taxon>Bacillati</taxon>
        <taxon>Cyanobacteriota</taxon>
        <taxon>Cyanophyceae</taxon>
        <taxon>Nostocales</taxon>
        <taxon>Nostocaceae</taxon>
        <taxon>Nostoc</taxon>
    </lineage>
</organism>
<accession>A0A5P8WBG5</accession>